<keyword evidence="1" id="KW-1133">Transmembrane helix</keyword>
<keyword evidence="1" id="KW-0812">Transmembrane</keyword>
<name>A0A1G2UV21_9BACT</name>
<evidence type="ECO:0000256" key="1">
    <source>
        <dbReference type="SAM" id="Phobius"/>
    </source>
</evidence>
<comment type="caution">
    <text evidence="2">The sequence shown here is derived from an EMBL/GenBank/DDBJ whole genome shotgun (WGS) entry which is preliminary data.</text>
</comment>
<accession>A0A1G2UV21</accession>
<proteinExistence type="predicted"/>
<evidence type="ECO:0000313" key="3">
    <source>
        <dbReference type="Proteomes" id="UP000176558"/>
    </source>
</evidence>
<dbReference type="InterPro" id="IPR009003">
    <property type="entry name" value="Peptidase_S1_PA"/>
</dbReference>
<dbReference type="Proteomes" id="UP000176558">
    <property type="component" value="Unassembled WGS sequence"/>
</dbReference>
<dbReference type="Gene3D" id="2.40.10.120">
    <property type="match status" value="1"/>
</dbReference>
<feature type="transmembrane region" description="Helical" evidence="1">
    <location>
        <begin position="9"/>
        <end position="32"/>
    </location>
</feature>
<protein>
    <recommendedName>
        <fullName evidence="4">Serine protease</fullName>
    </recommendedName>
</protein>
<dbReference type="SUPFAM" id="SSF50494">
    <property type="entry name" value="Trypsin-like serine proteases"/>
    <property type="match status" value="1"/>
</dbReference>
<organism evidence="2 3">
    <name type="scientific">Candidatus Zambryskibacteria bacterium RIFCSPLOWO2_12_FULL_39_23</name>
    <dbReference type="NCBI Taxonomy" id="1802776"/>
    <lineage>
        <taxon>Bacteria</taxon>
        <taxon>Candidatus Zambryskiibacteriota</taxon>
    </lineage>
</organism>
<dbReference type="EMBL" id="MHWT01000001">
    <property type="protein sequence ID" value="OHB13214.1"/>
    <property type="molecule type" value="Genomic_DNA"/>
</dbReference>
<reference evidence="2 3" key="1">
    <citation type="journal article" date="2016" name="Nat. Commun.">
        <title>Thousands of microbial genomes shed light on interconnected biogeochemical processes in an aquifer system.</title>
        <authorList>
            <person name="Anantharaman K."/>
            <person name="Brown C.T."/>
            <person name="Hug L.A."/>
            <person name="Sharon I."/>
            <person name="Castelle C.J."/>
            <person name="Probst A.J."/>
            <person name="Thomas B.C."/>
            <person name="Singh A."/>
            <person name="Wilkins M.J."/>
            <person name="Karaoz U."/>
            <person name="Brodie E.L."/>
            <person name="Williams K.H."/>
            <person name="Hubbard S.S."/>
            <person name="Banfield J.F."/>
        </authorList>
    </citation>
    <scope>NUCLEOTIDE SEQUENCE [LARGE SCALE GENOMIC DNA]</scope>
</reference>
<evidence type="ECO:0000313" key="2">
    <source>
        <dbReference type="EMBL" id="OHB13214.1"/>
    </source>
</evidence>
<dbReference type="AlphaFoldDB" id="A0A1G2UV21"/>
<keyword evidence="1" id="KW-0472">Membrane</keyword>
<evidence type="ECO:0008006" key="4">
    <source>
        <dbReference type="Google" id="ProtNLM"/>
    </source>
</evidence>
<sequence length="276" mass="29524">MEDLNKNQIILLTLLVSFVTSIATGIITVSLLQEAPLEVTRNINRIVEKTIETVTPGAIAPGPKEVTTVIVKEEDLIIDSINKNIKSIVRINEKDSVSGTSIFYGIGLVVGKDGKISSDRKVIVSENKYIATMSDETELDLTPLDPEKQTNFILFKANLPEKSTYTFSQAVFSDVEPKLGQTVIGLGGKTANAVMVGRVVSLMMKDVSVGTTTAKILTSIETDLASKDLVTGGPIFNLSGDVIGIQLSLDAPKTFTSIASLKKDIATLTPAETKAP</sequence>
<gene>
    <name evidence="2" type="ORF">A3G99_01130</name>
</gene>